<keyword evidence="6" id="KW-1003">Cell membrane</keyword>
<proteinExistence type="inferred from homology"/>
<dbReference type="PANTHER" id="PTHR23427:SF2">
    <property type="entry name" value="SURFEIT LOCUS PROTEIN 1"/>
    <property type="match status" value="1"/>
</dbReference>
<keyword evidence="5 6" id="KW-0472">Membrane</keyword>
<evidence type="ECO:0000256" key="2">
    <source>
        <dbReference type="ARBA" id="ARBA00007165"/>
    </source>
</evidence>
<comment type="caution">
    <text evidence="6">Lacks conserved residue(s) required for the propagation of feature annotation.</text>
</comment>
<feature type="transmembrane region" description="Helical" evidence="6">
    <location>
        <begin position="219"/>
        <end position="240"/>
    </location>
</feature>
<evidence type="ECO:0000256" key="6">
    <source>
        <dbReference type="RuleBase" id="RU363076"/>
    </source>
</evidence>
<evidence type="ECO:0000313" key="7">
    <source>
        <dbReference type="EMBL" id="TCT03456.1"/>
    </source>
</evidence>
<keyword evidence="8" id="KW-1185">Reference proteome</keyword>
<evidence type="ECO:0000256" key="1">
    <source>
        <dbReference type="ARBA" id="ARBA00004370"/>
    </source>
</evidence>
<dbReference type="EMBL" id="SMAI01000009">
    <property type="protein sequence ID" value="TCT03456.1"/>
    <property type="molecule type" value="Genomic_DNA"/>
</dbReference>
<sequence>MNARGLLLPSLVALAALAVLVALGTWQIERLAWKNAVVAQVAARTAEAPAPVPPVSQWPALNNAEDEYRPVTATGRFDHARETLIYTVLSDPKGPLKGPGFWVVTPLLRNDGPPVLVNRGFVPEDRRSPGTRAEGQVAGEVRVTGLMRLAEEPSWFVPENDPGRNAWYRRDPEQIGRARGLTDVAPFLIDADAAPNPGGLPQGGETRLSFPNRHLEYALTWYGLAVTLVGVYLAFVVTRLRTRPQPLARGNDTEDD</sequence>
<dbReference type="InterPro" id="IPR002994">
    <property type="entry name" value="Surf1/Shy1"/>
</dbReference>
<dbReference type="CDD" id="cd06662">
    <property type="entry name" value="SURF1"/>
    <property type="match status" value="1"/>
</dbReference>
<dbReference type="Proteomes" id="UP000294664">
    <property type="component" value="Unassembled WGS sequence"/>
</dbReference>
<comment type="similarity">
    <text evidence="2 6">Belongs to the SURF1 family.</text>
</comment>
<dbReference type="PROSITE" id="PS50895">
    <property type="entry name" value="SURF1"/>
    <property type="match status" value="1"/>
</dbReference>
<dbReference type="Pfam" id="PF02104">
    <property type="entry name" value="SURF1"/>
    <property type="match status" value="1"/>
</dbReference>
<keyword evidence="3 6" id="KW-0812">Transmembrane</keyword>
<protein>
    <recommendedName>
        <fullName evidence="6">SURF1-like protein</fullName>
    </recommendedName>
</protein>
<dbReference type="RefSeq" id="WP_132032447.1">
    <property type="nucleotide sequence ID" value="NZ_SMAI01000009.1"/>
</dbReference>
<keyword evidence="4 6" id="KW-1133">Transmembrane helix</keyword>
<gene>
    <name evidence="7" type="ORF">EDC64_1096</name>
</gene>
<dbReference type="InterPro" id="IPR045214">
    <property type="entry name" value="Surf1/Surf4"/>
</dbReference>
<evidence type="ECO:0000256" key="5">
    <source>
        <dbReference type="ARBA" id="ARBA00023136"/>
    </source>
</evidence>
<evidence type="ECO:0000313" key="8">
    <source>
        <dbReference type="Proteomes" id="UP000294664"/>
    </source>
</evidence>
<comment type="caution">
    <text evidence="7">The sequence shown here is derived from an EMBL/GenBank/DDBJ whole genome shotgun (WGS) entry which is preliminary data.</text>
</comment>
<reference evidence="7 8" key="1">
    <citation type="submission" date="2019-03" db="EMBL/GenBank/DDBJ databases">
        <title>Genomic Encyclopedia of Type Strains, Phase IV (KMG-IV): sequencing the most valuable type-strain genomes for metagenomic binning, comparative biology and taxonomic classification.</title>
        <authorList>
            <person name="Goeker M."/>
        </authorList>
    </citation>
    <scope>NUCLEOTIDE SEQUENCE [LARGE SCALE GENOMIC DNA]</scope>
    <source>
        <strain evidence="7 8">DSM 9035</strain>
    </source>
</reference>
<organism evidence="7 8">
    <name type="scientific">Aquabacter spiritensis</name>
    <dbReference type="NCBI Taxonomy" id="933073"/>
    <lineage>
        <taxon>Bacteria</taxon>
        <taxon>Pseudomonadati</taxon>
        <taxon>Pseudomonadota</taxon>
        <taxon>Alphaproteobacteria</taxon>
        <taxon>Hyphomicrobiales</taxon>
        <taxon>Xanthobacteraceae</taxon>
        <taxon>Aquabacter</taxon>
    </lineage>
</organism>
<dbReference type="OrthoDB" id="6079986at2"/>
<dbReference type="GO" id="GO:0005886">
    <property type="term" value="C:plasma membrane"/>
    <property type="evidence" value="ECO:0007669"/>
    <property type="project" value="UniProtKB-SubCell"/>
</dbReference>
<dbReference type="PANTHER" id="PTHR23427">
    <property type="entry name" value="SURFEIT LOCUS PROTEIN"/>
    <property type="match status" value="1"/>
</dbReference>
<name>A0A4R3LU15_9HYPH</name>
<evidence type="ECO:0000256" key="3">
    <source>
        <dbReference type="ARBA" id="ARBA00022692"/>
    </source>
</evidence>
<accession>A0A4R3LU15</accession>
<evidence type="ECO:0000256" key="4">
    <source>
        <dbReference type="ARBA" id="ARBA00022989"/>
    </source>
</evidence>
<comment type="subcellular location">
    <subcellularLocation>
        <location evidence="6">Cell membrane</location>
        <topology evidence="6">Multi-pass membrane protein</topology>
    </subcellularLocation>
    <subcellularLocation>
        <location evidence="1">Membrane</location>
    </subcellularLocation>
</comment>
<dbReference type="AlphaFoldDB" id="A0A4R3LU15"/>